<sequence length="244" mass="27059">MPEKLSSSEQQALQDIAYNYKTIEETIAKAALQSGRNRQDITFLAATKTVDADRINYAVSLGLSHIGENRVQELLAKYESYDLTRASLQFIGHLQTNKVRQIVGKVDMIQSVDSEKLAGEIAKHSLANGITTDILIEVNIGNEVSKSGVAPQGLEELLFRIGTMRGISVKGLMAIPPICDKKGEICKYFCAMYKLFIDMKAKKMDNVFMDYLSMGMSADYREAILEGANMVRIGSSLFGPRLYI</sequence>
<dbReference type="AlphaFoldDB" id="A0A9D1CUS5"/>
<dbReference type="PANTHER" id="PTHR10146:SF14">
    <property type="entry name" value="PYRIDOXAL PHOSPHATE HOMEOSTASIS PROTEIN"/>
    <property type="match status" value="1"/>
</dbReference>
<dbReference type="InterPro" id="IPR001608">
    <property type="entry name" value="Ala_racemase_N"/>
</dbReference>
<dbReference type="CDD" id="cd00635">
    <property type="entry name" value="PLPDE_III_YBL036c_like"/>
    <property type="match status" value="1"/>
</dbReference>
<dbReference type="Proteomes" id="UP000886787">
    <property type="component" value="Unassembled WGS sequence"/>
</dbReference>
<proteinExistence type="inferred from homology"/>
<evidence type="ECO:0000313" key="7">
    <source>
        <dbReference type="Proteomes" id="UP000886787"/>
    </source>
</evidence>
<keyword evidence="1 2" id="KW-0663">Pyridoxal phosphate</keyword>
<dbReference type="PIRSF" id="PIRSF004848">
    <property type="entry name" value="YBL036c_PLPDEIII"/>
    <property type="match status" value="1"/>
</dbReference>
<feature type="domain" description="Alanine racemase N-terminal" evidence="5">
    <location>
        <begin position="50"/>
        <end position="240"/>
    </location>
</feature>
<comment type="cofactor">
    <cofactor evidence="3">
        <name>pyridoxal 5'-phosphate</name>
        <dbReference type="ChEBI" id="CHEBI:597326"/>
    </cofactor>
</comment>
<evidence type="ECO:0000259" key="5">
    <source>
        <dbReference type="Pfam" id="PF01168"/>
    </source>
</evidence>
<dbReference type="HAMAP" id="MF_02087">
    <property type="entry name" value="PLP_homeostasis"/>
    <property type="match status" value="1"/>
</dbReference>
<feature type="modified residue" description="N6-(pyridoxal phosphate)lysine" evidence="2 3">
    <location>
        <position position="48"/>
    </location>
</feature>
<dbReference type="GO" id="GO:0030170">
    <property type="term" value="F:pyridoxal phosphate binding"/>
    <property type="evidence" value="ECO:0007669"/>
    <property type="project" value="UniProtKB-UniRule"/>
</dbReference>
<evidence type="ECO:0000256" key="2">
    <source>
        <dbReference type="HAMAP-Rule" id="MF_02087"/>
    </source>
</evidence>
<dbReference type="Pfam" id="PF01168">
    <property type="entry name" value="Ala_racemase_N"/>
    <property type="match status" value="1"/>
</dbReference>
<evidence type="ECO:0000256" key="1">
    <source>
        <dbReference type="ARBA" id="ARBA00022898"/>
    </source>
</evidence>
<evidence type="ECO:0000256" key="3">
    <source>
        <dbReference type="PIRSR" id="PIRSR004848-1"/>
    </source>
</evidence>
<reference evidence="6" key="1">
    <citation type="submission" date="2020-10" db="EMBL/GenBank/DDBJ databases">
        <authorList>
            <person name="Gilroy R."/>
        </authorList>
    </citation>
    <scope>NUCLEOTIDE SEQUENCE</scope>
    <source>
        <strain evidence="6">ChiSjej1B19-3389</strain>
    </source>
</reference>
<protein>
    <recommendedName>
        <fullName evidence="2">Pyridoxal phosphate homeostasis protein</fullName>
        <shortName evidence="2">PLP homeostasis protein</shortName>
    </recommendedName>
</protein>
<comment type="function">
    <text evidence="2">Pyridoxal 5'-phosphate (PLP)-binding protein, which is involved in PLP homeostasis.</text>
</comment>
<evidence type="ECO:0000256" key="4">
    <source>
        <dbReference type="RuleBase" id="RU004514"/>
    </source>
</evidence>
<comment type="caution">
    <text evidence="6">The sequence shown here is derived from an EMBL/GenBank/DDBJ whole genome shotgun (WGS) entry which is preliminary data.</text>
</comment>
<dbReference type="PANTHER" id="PTHR10146">
    <property type="entry name" value="PROLINE SYNTHETASE CO-TRANSCRIBED BACTERIAL HOMOLOG PROTEIN"/>
    <property type="match status" value="1"/>
</dbReference>
<reference evidence="6" key="2">
    <citation type="journal article" date="2021" name="PeerJ">
        <title>Extensive microbial diversity within the chicken gut microbiome revealed by metagenomics and culture.</title>
        <authorList>
            <person name="Gilroy R."/>
            <person name="Ravi A."/>
            <person name="Getino M."/>
            <person name="Pursley I."/>
            <person name="Horton D.L."/>
            <person name="Alikhan N.F."/>
            <person name="Baker D."/>
            <person name="Gharbi K."/>
            <person name="Hall N."/>
            <person name="Watson M."/>
            <person name="Adriaenssens E.M."/>
            <person name="Foster-Nyarko E."/>
            <person name="Jarju S."/>
            <person name="Secka A."/>
            <person name="Antonio M."/>
            <person name="Oren A."/>
            <person name="Chaudhuri R.R."/>
            <person name="La Ragione R."/>
            <person name="Hildebrand F."/>
            <person name="Pallen M.J."/>
        </authorList>
    </citation>
    <scope>NUCLEOTIDE SEQUENCE</scope>
    <source>
        <strain evidence="6">ChiSjej1B19-3389</strain>
    </source>
</reference>
<dbReference type="Gene3D" id="3.20.20.10">
    <property type="entry name" value="Alanine racemase"/>
    <property type="match status" value="1"/>
</dbReference>
<evidence type="ECO:0000313" key="6">
    <source>
        <dbReference type="EMBL" id="HIQ79715.1"/>
    </source>
</evidence>
<dbReference type="NCBIfam" id="TIGR00044">
    <property type="entry name" value="YggS family pyridoxal phosphate-dependent enzyme"/>
    <property type="match status" value="1"/>
</dbReference>
<dbReference type="InterPro" id="IPR029066">
    <property type="entry name" value="PLP-binding_barrel"/>
</dbReference>
<dbReference type="SUPFAM" id="SSF51419">
    <property type="entry name" value="PLP-binding barrel"/>
    <property type="match status" value="1"/>
</dbReference>
<gene>
    <name evidence="6" type="ORF">IAD32_00330</name>
</gene>
<organism evidence="6 7">
    <name type="scientific">Candidatus Scatavimonas merdigallinarum</name>
    <dbReference type="NCBI Taxonomy" id="2840914"/>
    <lineage>
        <taxon>Bacteria</taxon>
        <taxon>Bacillati</taxon>
        <taxon>Bacillota</taxon>
        <taxon>Clostridia</taxon>
        <taxon>Eubacteriales</taxon>
        <taxon>Oscillospiraceae</taxon>
        <taxon>Oscillospiraceae incertae sedis</taxon>
        <taxon>Candidatus Scatavimonas</taxon>
    </lineage>
</organism>
<dbReference type="InterPro" id="IPR011078">
    <property type="entry name" value="PyrdxlP_homeostasis"/>
</dbReference>
<name>A0A9D1CUS5_9FIRM</name>
<comment type="similarity">
    <text evidence="2 4">Belongs to the pyridoxal phosphate-binding protein YggS/PROSC family.</text>
</comment>
<dbReference type="EMBL" id="DVFW01000003">
    <property type="protein sequence ID" value="HIQ79715.1"/>
    <property type="molecule type" value="Genomic_DNA"/>
</dbReference>
<accession>A0A9D1CUS5</accession>